<dbReference type="PANTHER" id="PTHR39962:SF1">
    <property type="entry name" value="LPXI FAMILY PROTEIN"/>
    <property type="match status" value="1"/>
</dbReference>
<sequence length="281" mass="30247">MKRLLIIAGSGILPYYVAKAARLNNDEPVIASVLNECSFDWKDFESQALPLGDLCVLRSILNQYNIGRIVVAGAISRRPSIQDLCFSIKDSFKIPKLIWQLASGGDAAILKAVIDFLEGYGVSVVGAHEVVPDLLTQKGSLGSCIPTKGIKRDIFSAMKSAEALSDLDIGQSAVSVGGRVVALEGIEGTDSMLQRIVDCRKNGKILVGKSGVLVKMFKSQQDMRADLPSIGLMTVQNVIKAGLSGIALEYGKSLILEKDLVKKSADEAGIFIYGIDREFKI</sequence>
<accession>A0A094Z157</accession>
<dbReference type="InterPro" id="IPR053174">
    <property type="entry name" value="LpxI"/>
</dbReference>
<comment type="caution">
    <text evidence="3">The sequence shown here is derived from an EMBL/GenBank/DDBJ whole genome shotgun (WGS) entry which is preliminary data.</text>
</comment>
<dbReference type="InterPro" id="IPR010415">
    <property type="entry name" value="LpxI_C"/>
</dbReference>
<dbReference type="PATRIC" id="fig|556287.8.peg.841"/>
<dbReference type="AlphaFoldDB" id="A0A094Z157"/>
<dbReference type="Pfam" id="PF06230">
    <property type="entry name" value="LpxI_C"/>
    <property type="match status" value="1"/>
</dbReference>
<dbReference type="Gene3D" id="3.40.140.80">
    <property type="match status" value="1"/>
</dbReference>
<evidence type="ECO:0008006" key="5">
    <source>
        <dbReference type="Google" id="ProtNLM"/>
    </source>
</evidence>
<dbReference type="InterPro" id="IPR043167">
    <property type="entry name" value="LpxI_C_sf"/>
</dbReference>
<name>A0A094Z157_9HYPH</name>
<dbReference type="RefSeq" id="WP_034441172.1">
    <property type="nucleotide sequence ID" value="NZ_JMTK01000002.1"/>
</dbReference>
<protein>
    <recommendedName>
        <fullName evidence="5">DUF1009 domain-containing protein</fullName>
    </recommendedName>
</protein>
<feature type="domain" description="LpxI C-terminal" evidence="1">
    <location>
        <begin position="138"/>
        <end position="273"/>
    </location>
</feature>
<proteinExistence type="predicted"/>
<dbReference type="Pfam" id="PF17930">
    <property type="entry name" value="LpxI_N"/>
    <property type="match status" value="1"/>
</dbReference>
<keyword evidence="4" id="KW-1185">Reference proteome</keyword>
<evidence type="ECO:0000313" key="3">
    <source>
        <dbReference type="EMBL" id="KJZ82109.1"/>
    </source>
</evidence>
<evidence type="ECO:0000259" key="1">
    <source>
        <dbReference type="Pfam" id="PF06230"/>
    </source>
</evidence>
<feature type="domain" description="LpxI N-terminal" evidence="2">
    <location>
        <begin position="4"/>
        <end position="134"/>
    </location>
</feature>
<evidence type="ECO:0000259" key="2">
    <source>
        <dbReference type="Pfam" id="PF17930"/>
    </source>
</evidence>
<reference evidence="3 4" key="1">
    <citation type="journal article" date="2015" name="Phytopathology">
        <title>Genomes of Candidatus Liberibacter solanacearum haplotype A from New Zealand and the USA suggest significant genome plasticity in the species.</title>
        <authorList>
            <person name="Thompson S.M."/>
            <person name="Johnson C.P."/>
            <person name="Lu A.Y."/>
            <person name="Frampton R.A."/>
            <person name="Sullivan K.L."/>
            <person name="Fiers M.W."/>
            <person name="Crowhurst R.N."/>
            <person name="Pitman A.R."/>
            <person name="Scott I."/>
            <person name="Gudmestad N.C."/>
            <person name="Smith G.R."/>
        </authorList>
    </citation>
    <scope>NUCLEOTIDE SEQUENCE [LARGE SCALE GENOMIC DNA]</scope>
    <source>
        <strain evidence="3 4">LsoNZ1</strain>
    </source>
</reference>
<dbReference type="PANTHER" id="PTHR39962">
    <property type="entry name" value="BLL4848 PROTEIN"/>
    <property type="match status" value="1"/>
</dbReference>
<evidence type="ECO:0000313" key="4">
    <source>
        <dbReference type="Proteomes" id="UP000033731"/>
    </source>
</evidence>
<gene>
    <name evidence="3" type="ORF">DJ66_0844</name>
</gene>
<dbReference type="Proteomes" id="UP000033731">
    <property type="component" value="Unassembled WGS sequence"/>
</dbReference>
<organism evidence="3 4">
    <name type="scientific">Candidatus Liberibacter solanacearum</name>
    <dbReference type="NCBI Taxonomy" id="556287"/>
    <lineage>
        <taxon>Bacteria</taxon>
        <taxon>Pseudomonadati</taxon>
        <taxon>Pseudomonadota</taxon>
        <taxon>Alphaproteobacteria</taxon>
        <taxon>Hyphomicrobiales</taxon>
        <taxon>Rhizobiaceae</taxon>
        <taxon>Liberibacter</taxon>
    </lineage>
</organism>
<dbReference type="Gene3D" id="3.40.50.20">
    <property type="match status" value="1"/>
</dbReference>
<dbReference type="InterPro" id="IPR041255">
    <property type="entry name" value="LpxI_N"/>
</dbReference>
<dbReference type="EMBL" id="JMTK01000002">
    <property type="protein sequence ID" value="KJZ82109.1"/>
    <property type="molecule type" value="Genomic_DNA"/>
</dbReference>